<comment type="PTM">
    <text evidence="14">Proteolytically cleaved before the transmembrane segment to yield the secreted ectodomain incorporated in the zona pellucida.</text>
</comment>
<evidence type="ECO:0000313" key="18">
    <source>
        <dbReference type="Proteomes" id="UP000694680"/>
    </source>
</evidence>
<evidence type="ECO:0000256" key="14">
    <source>
        <dbReference type="RuleBase" id="RU367066"/>
    </source>
</evidence>
<dbReference type="PROSITE" id="PS51034">
    <property type="entry name" value="ZP_2"/>
    <property type="match status" value="1"/>
</dbReference>
<dbReference type="Pfam" id="PF23344">
    <property type="entry name" value="ZP-N"/>
    <property type="match status" value="1"/>
</dbReference>
<sequence>MGCREAVFLGFVFLFSGGTLLSSSVNITTNEPVNQTPAEQVTTSPQQARGHQSETSTPGRPRVSPLSYRLRSYQLRGPGGGSHRPELPLPPHVLQQTLTHSVLMDPRSLEATRLTSEQLERKEERLLHPGPDLNPPLPQGTKVQVKFEQRVPVSAKSVSVHCGERKVIVEVDRNFLGNGQLVRPTDVTLGGCSAVDDSGLVLHFHAEVHGCGSTLKMTDQELVYTFTLKYTPAPISNTFILKTNPSQVEIQCLYPRRHQVSSSGMAPTWNQFVSDIAANQRLRFSLRFMTDDWQIQRPSNVHFLSEVMHIEASVLQGHHVPLSVYVDSCVTTVSPDPASDPKYSFISDYGCFTDAKLTGAKSYFMQRSQEDKLHFQLKAFRFFHDDAKSFYITCHLKATLASVPIGPQRKACSYMTEAKRWVASDGDNRVCSCCETSCSEQRRKRSLASDDGTLEWEGTAALGPILLEERLQVSEVLPEIHSLPHAREVAQPGPTHTPHTPPSKVFYICPTDLPALRNF</sequence>
<evidence type="ECO:0000256" key="10">
    <source>
        <dbReference type="ARBA" id="ARBA00022989"/>
    </source>
</evidence>
<accession>A0A8C5H860</accession>
<evidence type="ECO:0000256" key="13">
    <source>
        <dbReference type="ARBA" id="ARBA00023180"/>
    </source>
</evidence>
<name>A0A8C5H860_GOUWI</name>
<feature type="chain" id="PRO_5034402158" description="Zona pellucida sperm-binding protein 3" evidence="14">
    <location>
        <begin position="25"/>
        <end position="519"/>
    </location>
</feature>
<reference evidence="17" key="1">
    <citation type="submission" date="2020-06" db="EMBL/GenBank/DDBJ databases">
        <authorList>
            <consortium name="Wellcome Sanger Institute Data Sharing"/>
        </authorList>
    </citation>
    <scope>NUCLEOTIDE SEQUENCE [LARGE SCALE GENOMIC DNA]</scope>
</reference>
<dbReference type="PANTHER" id="PTHR11576">
    <property type="entry name" value="ZONA PELLUCIDA SPERM-BINDING PROTEIN 3"/>
    <property type="match status" value="1"/>
</dbReference>
<dbReference type="GO" id="GO:0035805">
    <property type="term" value="C:egg coat"/>
    <property type="evidence" value="ECO:0007669"/>
    <property type="project" value="UniProtKB-SubCell"/>
</dbReference>
<keyword evidence="12 14" id="KW-1015">Disulfide bond</keyword>
<reference evidence="17" key="3">
    <citation type="submission" date="2025-09" db="UniProtKB">
        <authorList>
            <consortium name="Ensembl"/>
        </authorList>
    </citation>
    <scope>IDENTIFICATION</scope>
</reference>
<dbReference type="PRINTS" id="PR00023">
    <property type="entry name" value="ZPELLUCIDA"/>
</dbReference>
<dbReference type="GO" id="GO:0005886">
    <property type="term" value="C:plasma membrane"/>
    <property type="evidence" value="ECO:0007669"/>
    <property type="project" value="UniProtKB-SubCell"/>
</dbReference>
<dbReference type="InterPro" id="IPR042235">
    <property type="entry name" value="ZP-C_dom"/>
</dbReference>
<evidence type="ECO:0000256" key="4">
    <source>
        <dbReference type="ARBA" id="ARBA00022475"/>
    </source>
</evidence>
<feature type="region of interest" description="Disordered" evidence="15">
    <location>
        <begin position="31"/>
        <end position="65"/>
    </location>
</feature>
<dbReference type="Proteomes" id="UP000694680">
    <property type="component" value="Chromosome 2"/>
</dbReference>
<dbReference type="AlphaFoldDB" id="A0A8C5H860"/>
<evidence type="ECO:0000256" key="11">
    <source>
        <dbReference type="ARBA" id="ARBA00023136"/>
    </source>
</evidence>
<evidence type="ECO:0000256" key="1">
    <source>
        <dbReference type="ARBA" id="ARBA00004498"/>
    </source>
</evidence>
<keyword evidence="8" id="KW-0812">Transmembrane</keyword>
<dbReference type="InterPro" id="IPR055355">
    <property type="entry name" value="ZP-C"/>
</dbReference>
<evidence type="ECO:0000256" key="9">
    <source>
        <dbReference type="ARBA" id="ARBA00022729"/>
    </source>
</evidence>
<proteinExistence type="inferred from homology"/>
<dbReference type="InterPro" id="IPR001507">
    <property type="entry name" value="ZP_dom"/>
</dbReference>
<dbReference type="FunFam" id="2.60.40.3210:FF:000001">
    <property type="entry name" value="Zona pellucida sperm-binding protein 3"/>
    <property type="match status" value="1"/>
</dbReference>
<reference evidence="17" key="2">
    <citation type="submission" date="2025-08" db="UniProtKB">
        <authorList>
            <consortium name="Ensembl"/>
        </authorList>
    </citation>
    <scope>IDENTIFICATION</scope>
</reference>
<keyword evidence="7 14" id="KW-0165">Cleavage on pair of basic residues</keyword>
<feature type="signal peptide" evidence="14">
    <location>
        <begin position="1"/>
        <end position="24"/>
    </location>
</feature>
<dbReference type="FunFam" id="2.60.40.4100:FF:000002">
    <property type="entry name" value="Zona pellucida sperm-binding protein 3"/>
    <property type="match status" value="1"/>
</dbReference>
<evidence type="ECO:0000256" key="6">
    <source>
        <dbReference type="ARBA" id="ARBA00022530"/>
    </source>
</evidence>
<evidence type="ECO:0000256" key="5">
    <source>
        <dbReference type="ARBA" id="ARBA00022525"/>
    </source>
</evidence>
<evidence type="ECO:0000256" key="3">
    <source>
        <dbReference type="ARBA" id="ARBA00017980"/>
    </source>
</evidence>
<evidence type="ECO:0000259" key="16">
    <source>
        <dbReference type="PROSITE" id="PS51034"/>
    </source>
</evidence>
<keyword evidence="10" id="KW-1133">Transmembrane helix</keyword>
<dbReference type="InterPro" id="IPR055356">
    <property type="entry name" value="ZP-N"/>
</dbReference>
<keyword evidence="9 14" id="KW-0732">Signal</keyword>
<comment type="subcellular location">
    <subcellularLocation>
        <location evidence="1">Secreted</location>
        <location evidence="1">Extracellular space</location>
        <location evidence="1">Extracellular matrix</location>
    </subcellularLocation>
    <subcellularLocation>
        <location evidence="14">Zona pellucida</location>
    </subcellularLocation>
    <subcellularLocation>
        <location evidence="14">Cell membrane</location>
        <topology evidence="14">Single-pass type I membrane protein</topology>
    </subcellularLocation>
</comment>
<dbReference type="GO" id="GO:0035804">
    <property type="term" value="F:structural constituent of egg coat"/>
    <property type="evidence" value="ECO:0007669"/>
    <property type="project" value="UniProtKB-UniRule"/>
</dbReference>
<gene>
    <name evidence="17" type="primary">LOC114477696</name>
</gene>
<dbReference type="InterPro" id="IPR048290">
    <property type="entry name" value="ZP_chr"/>
</dbReference>
<protein>
    <recommendedName>
        <fullName evidence="3 14">Zona pellucida sperm-binding protein 3</fullName>
    </recommendedName>
</protein>
<keyword evidence="13" id="KW-0325">Glycoprotein</keyword>
<keyword evidence="6 14" id="KW-0272">Extracellular matrix</keyword>
<dbReference type="GO" id="GO:0035803">
    <property type="term" value="P:egg coat formation"/>
    <property type="evidence" value="ECO:0007669"/>
    <property type="project" value="UniProtKB-UniRule"/>
</dbReference>
<feature type="compositionally biased region" description="Polar residues" evidence="15">
    <location>
        <begin position="31"/>
        <end position="58"/>
    </location>
</feature>
<comment type="similarity">
    <text evidence="2 14">Belongs to the ZP domain family. ZPC subfamily.</text>
</comment>
<keyword evidence="5 14" id="KW-0964">Secreted</keyword>
<dbReference type="GO" id="GO:2000344">
    <property type="term" value="P:positive regulation of acrosome reaction"/>
    <property type="evidence" value="ECO:0007669"/>
    <property type="project" value="UniProtKB-UniRule"/>
</dbReference>
<comment type="domain">
    <text evidence="14">The ZP domain is involved in the polymerization of the ZP proteins to form the zona pellucida.</text>
</comment>
<keyword evidence="11" id="KW-0472">Membrane</keyword>
<evidence type="ECO:0000256" key="2">
    <source>
        <dbReference type="ARBA" id="ARBA00006735"/>
    </source>
</evidence>
<evidence type="ECO:0000256" key="12">
    <source>
        <dbReference type="ARBA" id="ARBA00023157"/>
    </source>
</evidence>
<dbReference type="SMART" id="SM00241">
    <property type="entry name" value="ZP"/>
    <property type="match status" value="1"/>
</dbReference>
<dbReference type="GO" id="GO:0032190">
    <property type="term" value="F:acrosin binding"/>
    <property type="evidence" value="ECO:0007669"/>
    <property type="project" value="TreeGrafter"/>
</dbReference>
<dbReference type="GO" id="GO:0007339">
    <property type="term" value="P:binding of sperm to zona pellucida"/>
    <property type="evidence" value="ECO:0007669"/>
    <property type="project" value="UniProtKB-UniRule"/>
</dbReference>
<evidence type="ECO:0000256" key="15">
    <source>
        <dbReference type="SAM" id="MobiDB-lite"/>
    </source>
</evidence>
<dbReference type="Pfam" id="PF00100">
    <property type="entry name" value="Zona_pellucida"/>
    <property type="match status" value="1"/>
</dbReference>
<dbReference type="PANTHER" id="PTHR11576:SF2">
    <property type="entry name" value="ZONA PELLUCIDA SPERM-BINDING PROTEIN 3"/>
    <property type="match status" value="1"/>
</dbReference>
<organism evidence="17 18">
    <name type="scientific">Gouania willdenowi</name>
    <name type="common">Blunt-snouted clingfish</name>
    <name type="synonym">Lepadogaster willdenowi</name>
    <dbReference type="NCBI Taxonomy" id="441366"/>
    <lineage>
        <taxon>Eukaryota</taxon>
        <taxon>Metazoa</taxon>
        <taxon>Chordata</taxon>
        <taxon>Craniata</taxon>
        <taxon>Vertebrata</taxon>
        <taxon>Euteleostomi</taxon>
        <taxon>Actinopterygii</taxon>
        <taxon>Neopterygii</taxon>
        <taxon>Teleostei</taxon>
        <taxon>Neoteleostei</taxon>
        <taxon>Acanthomorphata</taxon>
        <taxon>Ovalentaria</taxon>
        <taxon>Blenniimorphae</taxon>
        <taxon>Blenniiformes</taxon>
        <taxon>Gobiesocoidei</taxon>
        <taxon>Gobiesocidae</taxon>
        <taxon>Gobiesocinae</taxon>
        <taxon>Gouania</taxon>
    </lineage>
</organism>
<dbReference type="Gene3D" id="2.60.40.3210">
    <property type="entry name" value="Zona pellucida, ZP-N domain"/>
    <property type="match status" value="1"/>
</dbReference>
<evidence type="ECO:0000313" key="17">
    <source>
        <dbReference type="Ensembl" id="ENSGWIP00000041510.1"/>
    </source>
</evidence>
<dbReference type="Gene3D" id="2.60.40.4100">
    <property type="entry name" value="Zona pellucida, ZP-C domain"/>
    <property type="match status" value="1"/>
</dbReference>
<keyword evidence="18" id="KW-1185">Reference proteome</keyword>
<evidence type="ECO:0000256" key="7">
    <source>
        <dbReference type="ARBA" id="ARBA00022685"/>
    </source>
</evidence>
<dbReference type="Ensembl" id="ENSGWIT00000045088.1">
    <property type="protein sequence ID" value="ENSGWIP00000041510.1"/>
    <property type="gene ID" value="ENSGWIG00000020921.1"/>
</dbReference>
<evidence type="ECO:0000256" key="8">
    <source>
        <dbReference type="ARBA" id="ARBA00022692"/>
    </source>
</evidence>
<comment type="function">
    <text evidence="14">Component of the zona pellucida, an extracellular matrix surrounding oocytes which mediates sperm binding, induction of the acrosome reaction and prevents post-fertilization polyspermy. The zona pellucida is composed of 3 to 4 glycoproteins, ZP1, ZP2, ZP3, and ZP4. ZP3 is essential for sperm binding and zona matrix formation.</text>
</comment>
<keyword evidence="4 14" id="KW-1003">Cell membrane</keyword>
<feature type="domain" description="ZP" evidence="16">
    <location>
        <begin position="161"/>
        <end position="419"/>
    </location>
</feature>